<accession>A0A1A6C1P2</accession>
<dbReference type="Proteomes" id="UP000029273">
    <property type="component" value="Unassembled WGS sequence"/>
</dbReference>
<dbReference type="AlphaFoldDB" id="A0A1A6C1P2"/>
<dbReference type="EMBL" id="JQSG02000006">
    <property type="protein sequence ID" value="OBS08482.1"/>
    <property type="molecule type" value="Genomic_DNA"/>
</dbReference>
<evidence type="ECO:0000313" key="1">
    <source>
        <dbReference type="EMBL" id="OBS08482.1"/>
    </source>
</evidence>
<keyword evidence="2" id="KW-1185">Reference proteome</keyword>
<gene>
    <name evidence="1" type="ORF">Thpro_022732</name>
</gene>
<reference evidence="1 2" key="1">
    <citation type="journal article" date="2014" name="Genome Announc.">
        <title>Draft Genome Sequence of the Iron-Oxidizing, Acidophilic, and Halotolerant 'Thiobacillus prosperus' Type Strain DSM 5130.</title>
        <authorList>
            <person name="Ossandon F.J."/>
            <person name="Cardenas J.P."/>
            <person name="Corbett M."/>
            <person name="Quatrini R."/>
            <person name="Holmes D.S."/>
            <person name="Watkin E."/>
        </authorList>
    </citation>
    <scope>NUCLEOTIDE SEQUENCE [LARGE SCALE GENOMIC DNA]</scope>
    <source>
        <strain evidence="1 2">DSM 5130</strain>
    </source>
</reference>
<organism evidence="1 2">
    <name type="scientific">Acidihalobacter prosperus</name>
    <dbReference type="NCBI Taxonomy" id="160660"/>
    <lineage>
        <taxon>Bacteria</taxon>
        <taxon>Pseudomonadati</taxon>
        <taxon>Pseudomonadota</taxon>
        <taxon>Gammaproteobacteria</taxon>
        <taxon>Chromatiales</taxon>
        <taxon>Ectothiorhodospiraceae</taxon>
        <taxon>Acidihalobacter</taxon>
    </lineage>
</organism>
<name>A0A1A6C1P2_9GAMM</name>
<evidence type="ECO:0000313" key="2">
    <source>
        <dbReference type="Proteomes" id="UP000029273"/>
    </source>
</evidence>
<protein>
    <submittedName>
        <fullName evidence="1">Uncharacterized protein</fullName>
    </submittedName>
</protein>
<sequence length="41" mass="4448">MITTASVMPAPAVVVRPMIQHTAGPINATIDYISAYFDMPR</sequence>
<proteinExistence type="predicted"/>
<comment type="caution">
    <text evidence="1">The sequence shown here is derived from an EMBL/GenBank/DDBJ whole genome shotgun (WGS) entry which is preliminary data.</text>
</comment>